<sequence length="67" mass="7854">MPTKEGISYSQAAKSEKEVKFDEKVETKIVEAKTNDSKRERKNSENQKKDGQHHRERTRTNSKNKSF</sequence>
<proteinExistence type="predicted"/>
<accession>A0A0B7C5G9</accession>
<dbReference type="AlphaFoldDB" id="A0A0B7C5G9"/>
<protein>
    <submittedName>
        <fullName evidence="2">Uncharacterized protein</fullName>
    </submittedName>
</protein>
<evidence type="ECO:0000313" key="2">
    <source>
        <dbReference type="EMBL" id="CEK99725.1"/>
    </source>
</evidence>
<evidence type="ECO:0000256" key="1">
    <source>
        <dbReference type="SAM" id="MobiDB-lite"/>
    </source>
</evidence>
<reference evidence="2" key="1">
    <citation type="submission" date="2014-12" db="EMBL/GenBank/DDBJ databases">
        <title>Insight into the proteome of Arion vulgaris.</title>
        <authorList>
            <person name="Aradska J."/>
            <person name="Bulat T."/>
            <person name="Smidak R."/>
            <person name="Sarate P."/>
            <person name="Gangsoo J."/>
            <person name="Sialana F."/>
            <person name="Bilban M."/>
            <person name="Lubec G."/>
        </authorList>
    </citation>
    <scope>NUCLEOTIDE SEQUENCE</scope>
    <source>
        <tissue evidence="2">Skin</tissue>
    </source>
</reference>
<feature type="region of interest" description="Disordered" evidence="1">
    <location>
        <begin position="1"/>
        <end position="67"/>
    </location>
</feature>
<feature type="compositionally biased region" description="Basic residues" evidence="1">
    <location>
        <begin position="51"/>
        <end position="67"/>
    </location>
</feature>
<feature type="compositionally biased region" description="Basic and acidic residues" evidence="1">
    <location>
        <begin position="14"/>
        <end position="50"/>
    </location>
</feature>
<feature type="non-terminal residue" evidence="2">
    <location>
        <position position="67"/>
    </location>
</feature>
<dbReference type="EMBL" id="HACG01052854">
    <property type="protein sequence ID" value="CEK99725.1"/>
    <property type="molecule type" value="Transcribed_RNA"/>
</dbReference>
<gene>
    <name evidence="2" type="primary">ORF221986</name>
</gene>
<organism evidence="2">
    <name type="scientific">Arion vulgaris</name>
    <dbReference type="NCBI Taxonomy" id="1028688"/>
    <lineage>
        <taxon>Eukaryota</taxon>
        <taxon>Metazoa</taxon>
        <taxon>Spiralia</taxon>
        <taxon>Lophotrochozoa</taxon>
        <taxon>Mollusca</taxon>
        <taxon>Gastropoda</taxon>
        <taxon>Heterobranchia</taxon>
        <taxon>Euthyneura</taxon>
        <taxon>Panpulmonata</taxon>
        <taxon>Eupulmonata</taxon>
        <taxon>Stylommatophora</taxon>
        <taxon>Helicina</taxon>
        <taxon>Arionoidea</taxon>
        <taxon>Arionidae</taxon>
        <taxon>Arion</taxon>
    </lineage>
</organism>
<name>A0A0B7C5G9_9EUPU</name>